<keyword evidence="9" id="KW-1185">Reference proteome</keyword>
<name>A0A6M0H8Y9_9CLOT</name>
<evidence type="ECO:0000256" key="1">
    <source>
        <dbReference type="ARBA" id="ARBA00004651"/>
    </source>
</evidence>
<feature type="transmembrane region" description="Helical" evidence="6">
    <location>
        <begin position="74"/>
        <end position="92"/>
    </location>
</feature>
<dbReference type="EMBL" id="JAAGPU010000049">
    <property type="protein sequence ID" value="NEU06523.1"/>
    <property type="molecule type" value="Genomic_DNA"/>
</dbReference>
<evidence type="ECO:0000256" key="2">
    <source>
        <dbReference type="ARBA" id="ARBA00022448"/>
    </source>
</evidence>
<gene>
    <name evidence="8" type="ORF">G3M99_17090</name>
</gene>
<comment type="subcellular location">
    <subcellularLocation>
        <location evidence="1">Cell membrane</location>
        <topology evidence="1">Multi-pass membrane protein</topology>
    </subcellularLocation>
</comment>
<accession>A0A6M0H8Y9</accession>
<dbReference type="GO" id="GO:0005886">
    <property type="term" value="C:plasma membrane"/>
    <property type="evidence" value="ECO:0007669"/>
    <property type="project" value="UniProtKB-SubCell"/>
</dbReference>
<dbReference type="SUPFAM" id="SSF103473">
    <property type="entry name" value="MFS general substrate transporter"/>
    <property type="match status" value="1"/>
</dbReference>
<protein>
    <submittedName>
        <fullName evidence="8">MFS transporter</fullName>
    </submittedName>
</protein>
<evidence type="ECO:0000259" key="7">
    <source>
        <dbReference type="PROSITE" id="PS50850"/>
    </source>
</evidence>
<comment type="caution">
    <text evidence="8">The sequence shown here is derived from an EMBL/GenBank/DDBJ whole genome shotgun (WGS) entry which is preliminary data.</text>
</comment>
<evidence type="ECO:0000256" key="4">
    <source>
        <dbReference type="ARBA" id="ARBA00022989"/>
    </source>
</evidence>
<feature type="transmembrane region" description="Helical" evidence="6">
    <location>
        <begin position="330"/>
        <end position="351"/>
    </location>
</feature>
<keyword evidence="4 6" id="KW-1133">Transmembrane helix</keyword>
<dbReference type="InterPro" id="IPR011701">
    <property type="entry name" value="MFS"/>
</dbReference>
<feature type="transmembrane region" description="Helical" evidence="6">
    <location>
        <begin position="47"/>
        <end position="67"/>
    </location>
</feature>
<keyword evidence="2" id="KW-0813">Transport</keyword>
<dbReference type="Gene3D" id="1.20.1250.20">
    <property type="entry name" value="MFS general substrate transporter like domains"/>
    <property type="match status" value="2"/>
</dbReference>
<feature type="transmembrane region" description="Helical" evidence="6">
    <location>
        <begin position="248"/>
        <end position="268"/>
    </location>
</feature>
<keyword evidence="3 6" id="KW-0812">Transmembrane</keyword>
<dbReference type="GO" id="GO:0022857">
    <property type="term" value="F:transmembrane transporter activity"/>
    <property type="evidence" value="ECO:0007669"/>
    <property type="project" value="InterPro"/>
</dbReference>
<evidence type="ECO:0000256" key="6">
    <source>
        <dbReference type="SAM" id="Phobius"/>
    </source>
</evidence>
<sequence length="389" mass="43106">MKKKKNISTLIFIFITMLFVAVADNVKGVLVPAFKQSFSITNSNIGDIFLIGSIGYVLFTYLGGILCEKIGQKRTYGLGFLVVVLSAFLFYVSSGYKMLLICIFILNVGIALICISINTLVPMLAIGFQAVAMNLTHFCYGVGSTLTQAGTGAFLARGFNWRSIYIFIGVLFLLAFIIFLFIQIPEPNVDYKAVKKDGKGSIKVVLKNKMYYFYSIGLGFYVFAEVATANWLVNFLQETYKFDYQKSTIYLSIFFILLTVGRLLGGFVAEKVGYFKTVIISLSIALVLYTSSLILGERGMFLICISGLFFAITFPTVVSTIGNTFKENAIYMSGIIITTSSTINMLLNKFIGNLSDVIGTEKAFYLIPISLVISIAFLILTYRNTKTLV</sequence>
<feature type="transmembrane region" description="Helical" evidence="6">
    <location>
        <begin position="274"/>
        <end position="295"/>
    </location>
</feature>
<feature type="transmembrane region" description="Helical" evidence="6">
    <location>
        <begin position="164"/>
        <end position="184"/>
    </location>
</feature>
<evidence type="ECO:0000256" key="3">
    <source>
        <dbReference type="ARBA" id="ARBA00022692"/>
    </source>
</evidence>
<dbReference type="PANTHER" id="PTHR23514">
    <property type="entry name" value="BYPASS OF STOP CODON PROTEIN 6"/>
    <property type="match status" value="1"/>
</dbReference>
<dbReference type="Pfam" id="PF07690">
    <property type="entry name" value="MFS_1"/>
    <property type="match status" value="1"/>
</dbReference>
<organism evidence="8 9">
    <name type="scientific">Clostridium senegalense</name>
    <dbReference type="NCBI Taxonomy" id="1465809"/>
    <lineage>
        <taxon>Bacteria</taxon>
        <taxon>Bacillati</taxon>
        <taxon>Bacillota</taxon>
        <taxon>Clostridia</taxon>
        <taxon>Eubacteriales</taxon>
        <taxon>Clostridiaceae</taxon>
        <taxon>Clostridium</taxon>
    </lineage>
</organism>
<feature type="domain" description="Major facilitator superfamily (MFS) profile" evidence="7">
    <location>
        <begin position="9"/>
        <end position="386"/>
    </location>
</feature>
<dbReference type="Proteomes" id="UP000481872">
    <property type="component" value="Unassembled WGS sequence"/>
</dbReference>
<dbReference type="RefSeq" id="WP_061996563.1">
    <property type="nucleotide sequence ID" value="NZ_JAAGPU010000049.1"/>
</dbReference>
<evidence type="ECO:0000313" key="9">
    <source>
        <dbReference type="Proteomes" id="UP000481872"/>
    </source>
</evidence>
<proteinExistence type="predicted"/>
<dbReference type="InterPro" id="IPR051788">
    <property type="entry name" value="MFS_Transporter"/>
</dbReference>
<evidence type="ECO:0000313" key="8">
    <source>
        <dbReference type="EMBL" id="NEU06523.1"/>
    </source>
</evidence>
<dbReference type="PANTHER" id="PTHR23514:SF13">
    <property type="entry name" value="INNER MEMBRANE PROTEIN YBJJ"/>
    <property type="match status" value="1"/>
</dbReference>
<dbReference type="AlphaFoldDB" id="A0A6M0H8Y9"/>
<dbReference type="PROSITE" id="PS50850">
    <property type="entry name" value="MFS"/>
    <property type="match status" value="1"/>
</dbReference>
<evidence type="ECO:0000256" key="5">
    <source>
        <dbReference type="ARBA" id="ARBA00023136"/>
    </source>
</evidence>
<keyword evidence="5 6" id="KW-0472">Membrane</keyword>
<dbReference type="InterPro" id="IPR020846">
    <property type="entry name" value="MFS_dom"/>
</dbReference>
<feature type="transmembrane region" description="Helical" evidence="6">
    <location>
        <begin position="98"/>
        <end position="121"/>
    </location>
</feature>
<feature type="transmembrane region" description="Helical" evidence="6">
    <location>
        <begin position="300"/>
        <end position="318"/>
    </location>
</feature>
<feature type="transmembrane region" description="Helical" evidence="6">
    <location>
        <begin position="363"/>
        <end position="382"/>
    </location>
</feature>
<dbReference type="InterPro" id="IPR036259">
    <property type="entry name" value="MFS_trans_sf"/>
</dbReference>
<feature type="transmembrane region" description="Helical" evidence="6">
    <location>
        <begin position="211"/>
        <end position="236"/>
    </location>
</feature>
<reference evidence="8 9" key="1">
    <citation type="submission" date="2020-02" db="EMBL/GenBank/DDBJ databases">
        <title>Genome assembly of a novel Clostridium senegalense strain.</title>
        <authorList>
            <person name="Gupta T.B."/>
            <person name="Jauregui R."/>
            <person name="Maclean P."/>
            <person name="Nawarathana A."/>
            <person name="Brightwell G."/>
        </authorList>
    </citation>
    <scope>NUCLEOTIDE SEQUENCE [LARGE SCALE GENOMIC DNA]</scope>
    <source>
        <strain evidence="8 9">AGRFS4</strain>
    </source>
</reference>